<proteinExistence type="predicted"/>
<organism evidence="3 4">
    <name type="scientific">Cladonia borealis</name>
    <dbReference type="NCBI Taxonomy" id="184061"/>
    <lineage>
        <taxon>Eukaryota</taxon>
        <taxon>Fungi</taxon>
        <taxon>Dikarya</taxon>
        <taxon>Ascomycota</taxon>
        <taxon>Pezizomycotina</taxon>
        <taxon>Lecanoromycetes</taxon>
        <taxon>OSLEUM clade</taxon>
        <taxon>Lecanoromycetidae</taxon>
        <taxon>Lecanorales</taxon>
        <taxon>Lecanorineae</taxon>
        <taxon>Cladoniaceae</taxon>
        <taxon>Cladonia</taxon>
    </lineage>
</organism>
<dbReference type="Proteomes" id="UP001166286">
    <property type="component" value="Unassembled WGS sequence"/>
</dbReference>
<gene>
    <name evidence="3" type="ORF">JMJ35_008374</name>
</gene>
<protein>
    <recommendedName>
        <fullName evidence="5">Glycosyl hydrolase</fullName>
    </recommendedName>
</protein>
<feature type="signal peptide" evidence="2">
    <location>
        <begin position="1"/>
        <end position="30"/>
    </location>
</feature>
<keyword evidence="2" id="KW-0732">Signal</keyword>
<evidence type="ECO:0000313" key="4">
    <source>
        <dbReference type="Proteomes" id="UP001166286"/>
    </source>
</evidence>
<sequence>MIVRSLRSCGASAPIMLFCCILLLAHRLIAASIGASGVPSFNGNPIDQQPLQNHMRQLLAENHMRQLLAEKPALQDQHGSAEDDAVFRNEGSNQPNAYPSSYAALLDALEVMQSHYFEIAVGTWPKAIDWTAAVMGTHVSATLAAMTEYCISPSSRSVSPSQDESRDHENLINRYFTQITSFYFGENAFSLRTQAYDDMLWVVLGWLESIKFIERHSSLHYSSDSSDYHNTSQWYARQFMPQYAHRAHVFYKLASRGWGTDLCGGGMVWNPHLAPYKNAITNQLYIAASIAMYLHFPGDCDSSPFSADPGLPPAKAHDVQYLDNAVEAYKWLKESGMRNEQGLYVDGFHIKGWRGGRDGSNGTRKCDIRDESVYTYNQGVLLSGLRGLWQATSVREYLLDGHDLVQSVIAATGWEDRNTERKWRWAGLGRGGVMEERCDWSGTCSQNGQTFKGIFFHHLTVFCSPLPAGHDDSALHQQSCDGYADWIRHNALAAYITRDGTGEFGEWWGRPSPRDDGDIIDDVIPDMNGPTIAGTDYRNEGVPHDEIWRLPEDDDMYRPWEYGRRKEEQMRSEGTSAANEHPSQQDVNDRGRGRTVETQSGGVAVLKAFWKLVESRQE</sequence>
<dbReference type="PANTHER" id="PTHR47791:SF2">
    <property type="entry name" value="ENDO MANNANASE, GH76 FAMILY (EUROFUNG)"/>
    <property type="match status" value="1"/>
</dbReference>
<evidence type="ECO:0000256" key="1">
    <source>
        <dbReference type="SAM" id="MobiDB-lite"/>
    </source>
</evidence>
<evidence type="ECO:0000313" key="3">
    <source>
        <dbReference type="EMBL" id="KAK0509003.1"/>
    </source>
</evidence>
<feature type="compositionally biased region" description="Polar residues" evidence="1">
    <location>
        <begin position="572"/>
        <end position="586"/>
    </location>
</feature>
<dbReference type="Pfam" id="PF03663">
    <property type="entry name" value="Glyco_hydro_76"/>
    <property type="match status" value="1"/>
</dbReference>
<dbReference type="PANTHER" id="PTHR47791">
    <property type="entry name" value="MEIOTICALLY UP-REGULATED GENE 191 PROTEIN"/>
    <property type="match status" value="1"/>
</dbReference>
<feature type="chain" id="PRO_5041355524" description="Glycosyl hydrolase" evidence="2">
    <location>
        <begin position="31"/>
        <end position="618"/>
    </location>
</feature>
<evidence type="ECO:0000256" key="2">
    <source>
        <dbReference type="SAM" id="SignalP"/>
    </source>
</evidence>
<dbReference type="EMBL" id="JAFEKC020000019">
    <property type="protein sequence ID" value="KAK0509003.1"/>
    <property type="molecule type" value="Genomic_DNA"/>
</dbReference>
<comment type="caution">
    <text evidence="3">The sequence shown here is derived from an EMBL/GenBank/DDBJ whole genome shotgun (WGS) entry which is preliminary data.</text>
</comment>
<dbReference type="InterPro" id="IPR008928">
    <property type="entry name" value="6-hairpin_glycosidase_sf"/>
</dbReference>
<dbReference type="Gene3D" id="1.50.10.20">
    <property type="match status" value="1"/>
</dbReference>
<dbReference type="AlphaFoldDB" id="A0AA39QWH8"/>
<reference evidence="3" key="1">
    <citation type="submission" date="2023-03" db="EMBL/GenBank/DDBJ databases">
        <title>Complete genome of Cladonia borealis.</title>
        <authorList>
            <person name="Park H."/>
        </authorList>
    </citation>
    <scope>NUCLEOTIDE SEQUENCE</scope>
    <source>
        <strain evidence="3">ANT050790</strain>
    </source>
</reference>
<keyword evidence="4" id="KW-1185">Reference proteome</keyword>
<dbReference type="SUPFAM" id="SSF48208">
    <property type="entry name" value="Six-hairpin glycosidases"/>
    <property type="match status" value="1"/>
</dbReference>
<dbReference type="InterPro" id="IPR005198">
    <property type="entry name" value="Glyco_hydro_76"/>
</dbReference>
<accession>A0AA39QWH8</accession>
<dbReference type="InterPro" id="IPR053169">
    <property type="entry name" value="MUG_Protein"/>
</dbReference>
<name>A0AA39QWH8_9LECA</name>
<evidence type="ECO:0008006" key="5">
    <source>
        <dbReference type="Google" id="ProtNLM"/>
    </source>
</evidence>
<feature type="region of interest" description="Disordered" evidence="1">
    <location>
        <begin position="567"/>
        <end position="599"/>
    </location>
</feature>
<dbReference type="GO" id="GO:0005975">
    <property type="term" value="P:carbohydrate metabolic process"/>
    <property type="evidence" value="ECO:0007669"/>
    <property type="project" value="InterPro"/>
</dbReference>